<feature type="region of interest" description="Disordered" evidence="1">
    <location>
        <begin position="90"/>
        <end position="113"/>
    </location>
</feature>
<feature type="chain" id="PRO_5035909952" evidence="2">
    <location>
        <begin position="20"/>
        <end position="428"/>
    </location>
</feature>
<accession>A0A8S1CU04</accession>
<feature type="compositionally biased region" description="Low complexity" evidence="1">
    <location>
        <begin position="100"/>
        <end position="111"/>
    </location>
</feature>
<keyword evidence="4" id="KW-1185">Reference proteome</keyword>
<gene>
    <name evidence="3" type="ORF">CLODIP_2_CD03930</name>
</gene>
<protein>
    <submittedName>
        <fullName evidence="3">Uncharacterized protein</fullName>
    </submittedName>
</protein>
<sequence length="428" mass="48390">MKVASVVLVIAGFAQNTQCFFPLFFPGPIIYPKTTTEAPKPTEAPPPPAKTIIHHYVPQKHHYHHYQPHYVSYHHVVENDESNSVEEYTEEVTEPPTTPKPTTTTTTTPEPTTKKHHYYRLVYPKPPPIYHPLAYLKHHFGGYNRHPPVHYLPPFHPHEYPAARHQVETFVPEPDEFDGEGYPVEKPTEPPPPPPPAPTTTAAPEPTTKKHRYHTYVRPKHPPSYSRHHGGYEGPRVRYYPASYPKRPVEQPTPPQSGENDSDASPPSMQSPSPPPTPMDTEEPFHEPVYKSRPNQRRPPSPGQPYPDQFQNPMLQRPSEPVYRLNQAPGRTPAPPPALFAPDVVASTPAVVPEVSTPTSVDVQVKKSVQLPVYSVKNLAPPVRVDGSKYEYWNRRDSTQNPNLEPDFDSASFNFIREMIANSTRTPS</sequence>
<dbReference type="AlphaFoldDB" id="A0A8S1CU04"/>
<organism evidence="3 4">
    <name type="scientific">Cloeon dipterum</name>
    <dbReference type="NCBI Taxonomy" id="197152"/>
    <lineage>
        <taxon>Eukaryota</taxon>
        <taxon>Metazoa</taxon>
        <taxon>Ecdysozoa</taxon>
        <taxon>Arthropoda</taxon>
        <taxon>Hexapoda</taxon>
        <taxon>Insecta</taxon>
        <taxon>Pterygota</taxon>
        <taxon>Palaeoptera</taxon>
        <taxon>Ephemeroptera</taxon>
        <taxon>Pisciforma</taxon>
        <taxon>Baetidae</taxon>
        <taxon>Cloeon</taxon>
    </lineage>
</organism>
<feature type="signal peptide" evidence="2">
    <location>
        <begin position="1"/>
        <end position="19"/>
    </location>
</feature>
<dbReference type="Proteomes" id="UP000494165">
    <property type="component" value="Unassembled WGS sequence"/>
</dbReference>
<feature type="region of interest" description="Disordered" evidence="1">
    <location>
        <begin position="173"/>
        <end position="340"/>
    </location>
</feature>
<evidence type="ECO:0000256" key="1">
    <source>
        <dbReference type="SAM" id="MobiDB-lite"/>
    </source>
</evidence>
<dbReference type="EMBL" id="CADEPI010000064">
    <property type="protein sequence ID" value="CAB3371669.1"/>
    <property type="molecule type" value="Genomic_DNA"/>
</dbReference>
<feature type="compositionally biased region" description="Basic residues" evidence="1">
    <location>
        <begin position="209"/>
        <end position="229"/>
    </location>
</feature>
<feature type="compositionally biased region" description="Pro residues" evidence="1">
    <location>
        <begin position="189"/>
        <end position="198"/>
    </location>
</feature>
<comment type="caution">
    <text evidence="3">The sequence shown here is derived from an EMBL/GenBank/DDBJ whole genome shotgun (WGS) entry which is preliminary data.</text>
</comment>
<reference evidence="3 4" key="1">
    <citation type="submission" date="2020-04" db="EMBL/GenBank/DDBJ databases">
        <authorList>
            <person name="Alioto T."/>
            <person name="Alioto T."/>
            <person name="Gomez Garrido J."/>
        </authorList>
    </citation>
    <scope>NUCLEOTIDE SEQUENCE [LARGE SCALE GENOMIC DNA]</scope>
</reference>
<keyword evidence="2" id="KW-0732">Signal</keyword>
<proteinExistence type="predicted"/>
<evidence type="ECO:0000256" key="2">
    <source>
        <dbReference type="SAM" id="SignalP"/>
    </source>
</evidence>
<evidence type="ECO:0000313" key="3">
    <source>
        <dbReference type="EMBL" id="CAB3371669.1"/>
    </source>
</evidence>
<evidence type="ECO:0000313" key="4">
    <source>
        <dbReference type="Proteomes" id="UP000494165"/>
    </source>
</evidence>
<name>A0A8S1CU04_9INSE</name>